<evidence type="ECO:0000256" key="4">
    <source>
        <dbReference type="ARBA" id="ARBA00023136"/>
    </source>
</evidence>
<evidence type="ECO:0000256" key="7">
    <source>
        <dbReference type="ARBA" id="ARBA00037868"/>
    </source>
</evidence>
<protein>
    <submittedName>
        <fullName evidence="10">3276_t:CDS:1</fullName>
    </submittedName>
</protein>
<dbReference type="PANTHER" id="PTHR34992">
    <property type="entry name" value="HYPHAL ANASTAMOSIS-7 PROTEIN"/>
    <property type="match status" value="1"/>
</dbReference>
<feature type="signal peptide" evidence="8">
    <location>
        <begin position="1"/>
        <end position="23"/>
    </location>
</feature>
<dbReference type="Pfam" id="PF20238">
    <property type="entry name" value="BIM1-like_dom"/>
    <property type="match status" value="1"/>
</dbReference>
<feature type="chain" id="PRO_5040759840" evidence="8">
    <location>
        <begin position="24"/>
        <end position="193"/>
    </location>
</feature>
<dbReference type="GO" id="GO:0005886">
    <property type="term" value="C:plasma membrane"/>
    <property type="evidence" value="ECO:0007669"/>
    <property type="project" value="UniProtKB-SubCell"/>
</dbReference>
<sequence>MNTSRTFASFLVLLLAFVSSANAHFRFVYPPNRGAGGELSAQSPCGGFNEVNLTTITEFPINGDVHGRFGDPAIGTIIYSYAPTSNDTFMPVSENITIDFGDDLTYPRFLDTTLDLTKGGAKVGDQGVLQVLMQSTKITQYQCADIKITEVTIKPQGNASTQAEPPKSDGFIGTSVHFVITSYIIAFTTLMVL</sequence>
<dbReference type="PANTHER" id="PTHR34992:SF1">
    <property type="entry name" value="COPPER ACQUISITION FACTOR BIM1-LIKE DOMAIN-CONTAINING PROTEIN"/>
    <property type="match status" value="1"/>
</dbReference>
<comment type="subcellular location">
    <subcellularLocation>
        <location evidence="1">Cell membrane</location>
    </subcellularLocation>
    <subcellularLocation>
        <location evidence="7">Endomembrane system</location>
        <topology evidence="7">Lipid-anchor</topology>
    </subcellularLocation>
</comment>
<name>A0A9W4X1K0_9GLOM</name>
<keyword evidence="6" id="KW-0449">Lipoprotein</keyword>
<gene>
    <name evidence="10" type="ORF">FWILDA_LOCUS9187</name>
</gene>
<keyword evidence="3 8" id="KW-0732">Signal</keyword>
<evidence type="ECO:0000256" key="2">
    <source>
        <dbReference type="ARBA" id="ARBA00022475"/>
    </source>
</evidence>
<keyword evidence="4" id="KW-0472">Membrane</keyword>
<comment type="caution">
    <text evidence="10">The sequence shown here is derived from an EMBL/GenBank/DDBJ whole genome shotgun (WGS) entry which is preliminary data.</text>
</comment>
<dbReference type="InterPro" id="IPR046530">
    <property type="entry name" value="BIM1-like_dom"/>
</dbReference>
<keyword evidence="2" id="KW-1003">Cell membrane</keyword>
<dbReference type="GO" id="GO:0012505">
    <property type="term" value="C:endomembrane system"/>
    <property type="evidence" value="ECO:0007669"/>
    <property type="project" value="UniProtKB-SubCell"/>
</dbReference>
<keyword evidence="11" id="KW-1185">Reference proteome</keyword>
<evidence type="ECO:0000256" key="1">
    <source>
        <dbReference type="ARBA" id="ARBA00004236"/>
    </source>
</evidence>
<feature type="domain" description="Copper acquisition factor BIM1-like" evidence="9">
    <location>
        <begin position="22"/>
        <end position="151"/>
    </location>
</feature>
<dbReference type="OrthoDB" id="2146436at2759"/>
<organism evidence="10 11">
    <name type="scientific">Funneliformis geosporum</name>
    <dbReference type="NCBI Taxonomy" id="1117311"/>
    <lineage>
        <taxon>Eukaryota</taxon>
        <taxon>Fungi</taxon>
        <taxon>Fungi incertae sedis</taxon>
        <taxon>Mucoromycota</taxon>
        <taxon>Glomeromycotina</taxon>
        <taxon>Glomeromycetes</taxon>
        <taxon>Glomerales</taxon>
        <taxon>Glomeraceae</taxon>
        <taxon>Funneliformis</taxon>
    </lineage>
</organism>
<keyword evidence="5" id="KW-0325">Glycoprotein</keyword>
<dbReference type="AlphaFoldDB" id="A0A9W4X1K0"/>
<evidence type="ECO:0000256" key="6">
    <source>
        <dbReference type="ARBA" id="ARBA00023288"/>
    </source>
</evidence>
<reference evidence="10" key="1">
    <citation type="submission" date="2022-08" db="EMBL/GenBank/DDBJ databases">
        <authorList>
            <person name="Kallberg Y."/>
            <person name="Tangrot J."/>
            <person name="Rosling A."/>
        </authorList>
    </citation>
    <scope>NUCLEOTIDE SEQUENCE</scope>
    <source>
        <strain evidence="10">Wild A</strain>
    </source>
</reference>
<evidence type="ECO:0000256" key="3">
    <source>
        <dbReference type="ARBA" id="ARBA00022729"/>
    </source>
</evidence>
<evidence type="ECO:0000259" key="9">
    <source>
        <dbReference type="Pfam" id="PF20238"/>
    </source>
</evidence>
<accession>A0A9W4X1K0</accession>
<evidence type="ECO:0000313" key="11">
    <source>
        <dbReference type="Proteomes" id="UP001153678"/>
    </source>
</evidence>
<evidence type="ECO:0000256" key="8">
    <source>
        <dbReference type="SAM" id="SignalP"/>
    </source>
</evidence>
<evidence type="ECO:0000313" key="10">
    <source>
        <dbReference type="EMBL" id="CAI2179632.1"/>
    </source>
</evidence>
<dbReference type="EMBL" id="CAMKVN010002118">
    <property type="protein sequence ID" value="CAI2179632.1"/>
    <property type="molecule type" value="Genomic_DNA"/>
</dbReference>
<evidence type="ECO:0000256" key="5">
    <source>
        <dbReference type="ARBA" id="ARBA00023180"/>
    </source>
</evidence>
<proteinExistence type="predicted"/>
<dbReference type="InterPro" id="IPR046936">
    <property type="entry name" value="BIM1-like"/>
</dbReference>
<dbReference type="Proteomes" id="UP001153678">
    <property type="component" value="Unassembled WGS sequence"/>
</dbReference>